<dbReference type="AlphaFoldDB" id="M2ZK80"/>
<evidence type="ECO:0000313" key="4">
    <source>
        <dbReference type="Proteomes" id="UP000011744"/>
    </source>
</evidence>
<feature type="domain" description="DUF4139" evidence="2">
    <location>
        <begin position="173"/>
        <end position="453"/>
    </location>
</feature>
<dbReference type="PANTHER" id="PTHR38075">
    <property type="entry name" value="DUF4139 DOMAIN-CONTAINING PROTEIN"/>
    <property type="match status" value="1"/>
</dbReference>
<gene>
    <name evidence="3" type="ORF">H261_22103</name>
</gene>
<name>M2ZK80_9PROT</name>
<dbReference type="PANTHER" id="PTHR38075:SF1">
    <property type="entry name" value="DUF4139 DOMAIN-CONTAINING PROTEIN"/>
    <property type="match status" value="1"/>
</dbReference>
<feature type="signal peptide" evidence="1">
    <location>
        <begin position="1"/>
        <end position="19"/>
    </location>
</feature>
<proteinExistence type="predicted"/>
<dbReference type="STRING" id="1244869.H261_22103"/>
<dbReference type="InterPro" id="IPR037291">
    <property type="entry name" value="DUF4139"/>
</dbReference>
<evidence type="ECO:0000256" key="1">
    <source>
        <dbReference type="SAM" id="SignalP"/>
    </source>
</evidence>
<feature type="chain" id="PRO_5004030677" description="DUF4139 domain-containing protein" evidence="1">
    <location>
        <begin position="20"/>
        <end position="454"/>
    </location>
</feature>
<evidence type="ECO:0000313" key="3">
    <source>
        <dbReference type="EMBL" id="EME67712.1"/>
    </source>
</evidence>
<dbReference type="EMBL" id="AONQ01000113">
    <property type="protein sequence ID" value="EME67712.1"/>
    <property type="molecule type" value="Genomic_DNA"/>
</dbReference>
<reference evidence="3 4" key="1">
    <citation type="journal article" date="2014" name="Genome Announc.">
        <title>Draft Genome Sequence of Magnetospirillum sp. Strain SO-1, a Freshwater Magnetotactic Bacterium Isolated from the Ol'khovka River, Russia.</title>
        <authorList>
            <person name="Grouzdev D.S."/>
            <person name="Dziuba M.V."/>
            <person name="Sukhacheva M.S."/>
            <person name="Mardanov A.V."/>
            <person name="Beletskiy A.V."/>
            <person name="Kuznetsov B.B."/>
            <person name="Skryabin K.G."/>
        </authorList>
    </citation>
    <scope>NUCLEOTIDE SEQUENCE [LARGE SCALE GENOMIC DNA]</scope>
    <source>
        <strain evidence="3 4">SO-1</strain>
    </source>
</reference>
<dbReference type="OrthoDB" id="9808067at2"/>
<dbReference type="RefSeq" id="WP_008622058.1">
    <property type="nucleotide sequence ID" value="NZ_AONQ01000113.1"/>
</dbReference>
<organism evidence="3 4">
    <name type="scientific">Paramagnetospirillum caucaseum</name>
    <dbReference type="NCBI Taxonomy" id="1244869"/>
    <lineage>
        <taxon>Bacteria</taxon>
        <taxon>Pseudomonadati</taxon>
        <taxon>Pseudomonadota</taxon>
        <taxon>Alphaproteobacteria</taxon>
        <taxon>Rhodospirillales</taxon>
        <taxon>Magnetospirillaceae</taxon>
        <taxon>Paramagnetospirillum</taxon>
    </lineage>
</organism>
<accession>M2ZK80</accession>
<sequence>MLPRFVLLCLLAVPGGVLAAEIAIPASDRTLLSLTLHQDGPALVRDRRGATLDKGGFSLLLDGIPRTIRPGSASLDGPGLSVAERWVDPGALSAERQLAAHLGHTVTVVWDGGAPPQKARVLAAEGVPLFEAEGKVVAGRPNRIIYDSLAPGLSPRPSFRARVESDAAGRRDLDLSYAADGLAWSSQASGELKGDRLALTVWADLSNASGVDFTDATIRLVAGSIQAGGGAPKMMAARAMADAAALPSREAAGPYHVYTLPRPVSLRDGESRQVPLLPPTQVTVSRELVIEPQGPHLFLSRALDSRPLHPVLRLSFANTAKAGLGKPLPAGPVRVTMRGPGGEAILLGEDHLPALPEGAEARLTLGQAFDLTARRMQTDFQKVSAEVTESAWEVRLANGGDQAATVTLREAFRGDWLVLDESLPHVKESAALVRWTIPVPAKGEAVLRYRVRMK</sequence>
<dbReference type="Proteomes" id="UP000011744">
    <property type="component" value="Unassembled WGS sequence"/>
</dbReference>
<dbReference type="PATRIC" id="fig|1244869.3.peg.4341"/>
<keyword evidence="4" id="KW-1185">Reference proteome</keyword>
<evidence type="ECO:0000259" key="2">
    <source>
        <dbReference type="Pfam" id="PF13598"/>
    </source>
</evidence>
<protein>
    <recommendedName>
        <fullName evidence="2">DUF4139 domain-containing protein</fullName>
    </recommendedName>
</protein>
<dbReference type="eggNOG" id="COG5316">
    <property type="taxonomic scope" value="Bacteria"/>
</dbReference>
<comment type="caution">
    <text evidence="3">The sequence shown here is derived from an EMBL/GenBank/DDBJ whole genome shotgun (WGS) entry which is preliminary data.</text>
</comment>
<keyword evidence="1" id="KW-0732">Signal</keyword>
<dbReference type="Pfam" id="PF13598">
    <property type="entry name" value="DUF4139"/>
    <property type="match status" value="1"/>
</dbReference>